<dbReference type="EMBL" id="CP034235">
    <property type="protein sequence ID" value="QGR00015.1"/>
    <property type="molecule type" value="Genomic_DNA"/>
</dbReference>
<dbReference type="GO" id="GO:0005829">
    <property type="term" value="C:cytosol"/>
    <property type="evidence" value="ECO:0007669"/>
    <property type="project" value="TreeGrafter"/>
</dbReference>
<dbReference type="OrthoDB" id="9773828at2"/>
<dbReference type="InterPro" id="IPR023210">
    <property type="entry name" value="NADP_OxRdtase_dom"/>
</dbReference>
<accession>A0A6B8RW57</accession>
<evidence type="ECO:0000313" key="4">
    <source>
        <dbReference type="Proteomes" id="UP000426246"/>
    </source>
</evidence>
<dbReference type="InterPro" id="IPR020471">
    <property type="entry name" value="AKR"/>
</dbReference>
<dbReference type="KEGG" id="ppsc:EHS13_09185"/>
<keyword evidence="4" id="KW-1185">Reference proteome</keyword>
<organism evidence="3 4">
    <name type="scientific">Paenibacillus psychroresistens</name>
    <dbReference type="NCBI Taxonomy" id="1778678"/>
    <lineage>
        <taxon>Bacteria</taxon>
        <taxon>Bacillati</taxon>
        <taxon>Bacillota</taxon>
        <taxon>Bacilli</taxon>
        <taxon>Bacillales</taxon>
        <taxon>Paenibacillaceae</taxon>
        <taxon>Paenibacillus</taxon>
    </lineage>
</organism>
<sequence>MKKISIKPGLGCSQLILGSMMLHEEKMEFSAGLMDAYVTAGGNSIDTAHVYGASSSRAVGIWMQERKNRADMVIIGKGAHHDDKGPRVTLEGMEQDLAETFERMQTDYVDIFMLHRDDPNQSVGYIMESMNKQLEAGRCHALGVSNWTIARIQEANEYAAAHQLEGLLCNSPNLSLAKPNEPRWAGCISVYADDAAWHERTQLPLLSWSSQAGGFFTGRYTPDNGDAELIRVYYSEDNWERYRRAEALAKQKGVSTNDIALAFVLNQTFPTCALIGPNSVAELQSSANALALSLTQEENRWLDLRKES</sequence>
<dbReference type="PANTHER" id="PTHR43364:SF4">
    <property type="entry name" value="NAD(P)-LINKED OXIDOREDUCTASE SUPERFAMILY PROTEIN"/>
    <property type="match status" value="1"/>
</dbReference>
<reference evidence="4" key="1">
    <citation type="submission" date="2018-11" db="EMBL/GenBank/DDBJ databases">
        <title>Complete genome sequence of Paenibacillus sp. ML311-T8.</title>
        <authorList>
            <person name="Nam Y.-D."/>
            <person name="Kang J."/>
            <person name="Chung W.-H."/>
            <person name="Park Y.S."/>
        </authorList>
    </citation>
    <scope>NUCLEOTIDE SEQUENCE [LARGE SCALE GENOMIC DNA]</scope>
    <source>
        <strain evidence="4">ML311-T8</strain>
    </source>
</reference>
<protein>
    <submittedName>
        <fullName evidence="3">Aldo/keto reductase</fullName>
    </submittedName>
</protein>
<dbReference type="AlphaFoldDB" id="A0A6B8RW57"/>
<dbReference type="Gene3D" id="3.20.20.100">
    <property type="entry name" value="NADP-dependent oxidoreductase domain"/>
    <property type="match status" value="1"/>
</dbReference>
<dbReference type="InterPro" id="IPR036812">
    <property type="entry name" value="NAD(P)_OxRdtase_dom_sf"/>
</dbReference>
<dbReference type="InterPro" id="IPR050523">
    <property type="entry name" value="AKR_Detox_Biosynth"/>
</dbReference>
<evidence type="ECO:0000259" key="2">
    <source>
        <dbReference type="Pfam" id="PF00248"/>
    </source>
</evidence>
<keyword evidence="1" id="KW-0560">Oxidoreductase</keyword>
<dbReference type="PANTHER" id="PTHR43364">
    <property type="entry name" value="NADH-SPECIFIC METHYLGLYOXAL REDUCTASE-RELATED"/>
    <property type="match status" value="1"/>
</dbReference>
<proteinExistence type="predicted"/>
<feature type="domain" description="NADP-dependent oxidoreductase" evidence="2">
    <location>
        <begin position="15"/>
        <end position="300"/>
    </location>
</feature>
<dbReference type="Proteomes" id="UP000426246">
    <property type="component" value="Chromosome"/>
</dbReference>
<dbReference type="CDD" id="cd19082">
    <property type="entry name" value="AKR_AKR10A1_2"/>
    <property type="match status" value="1"/>
</dbReference>
<dbReference type="PRINTS" id="PR00069">
    <property type="entry name" value="ALDKETRDTASE"/>
</dbReference>
<dbReference type="GO" id="GO:0016491">
    <property type="term" value="F:oxidoreductase activity"/>
    <property type="evidence" value="ECO:0007669"/>
    <property type="project" value="UniProtKB-KW"/>
</dbReference>
<dbReference type="Pfam" id="PF00248">
    <property type="entry name" value="Aldo_ket_red"/>
    <property type="match status" value="1"/>
</dbReference>
<gene>
    <name evidence="3" type="ORF">EHS13_09185</name>
</gene>
<evidence type="ECO:0000313" key="3">
    <source>
        <dbReference type="EMBL" id="QGR00015.1"/>
    </source>
</evidence>
<dbReference type="SUPFAM" id="SSF51430">
    <property type="entry name" value="NAD(P)-linked oxidoreductase"/>
    <property type="match status" value="1"/>
</dbReference>
<name>A0A6B8RW57_9BACL</name>
<evidence type="ECO:0000256" key="1">
    <source>
        <dbReference type="ARBA" id="ARBA00023002"/>
    </source>
</evidence>